<reference evidence="2" key="2">
    <citation type="submission" date="2015-01" db="EMBL/GenBank/DDBJ databases">
        <title>Evolutionary Origins and Diversification of the Mycorrhizal Mutualists.</title>
        <authorList>
            <consortium name="DOE Joint Genome Institute"/>
            <consortium name="Mycorrhizal Genomics Consortium"/>
            <person name="Kohler A."/>
            <person name="Kuo A."/>
            <person name="Nagy L.G."/>
            <person name="Floudas D."/>
            <person name="Copeland A."/>
            <person name="Barry K.W."/>
            <person name="Cichocki N."/>
            <person name="Veneault-Fourrey C."/>
            <person name="LaButti K."/>
            <person name="Lindquist E.A."/>
            <person name="Lipzen A."/>
            <person name="Lundell T."/>
            <person name="Morin E."/>
            <person name="Murat C."/>
            <person name="Riley R."/>
            <person name="Ohm R."/>
            <person name="Sun H."/>
            <person name="Tunlid A."/>
            <person name="Henrissat B."/>
            <person name="Grigoriev I.V."/>
            <person name="Hibbett D.S."/>
            <person name="Martin F."/>
        </authorList>
    </citation>
    <scope>NUCLEOTIDE SEQUENCE [LARGE SCALE GENOMIC DNA]</scope>
    <source>
        <strain evidence="2">Foug A</strain>
    </source>
</reference>
<protein>
    <recommendedName>
        <fullName evidence="3">Retrotransposon gag domain-containing protein</fullName>
    </recommendedName>
</protein>
<gene>
    <name evidence="1" type="ORF">SCLCIDRAFT_45783</name>
</gene>
<keyword evidence="2" id="KW-1185">Reference proteome</keyword>
<dbReference type="OrthoDB" id="3269984at2759"/>
<dbReference type="InParanoid" id="A0A0C2YSI2"/>
<feature type="non-terminal residue" evidence="1">
    <location>
        <position position="204"/>
    </location>
</feature>
<reference evidence="1 2" key="1">
    <citation type="submission" date="2014-04" db="EMBL/GenBank/DDBJ databases">
        <authorList>
            <consortium name="DOE Joint Genome Institute"/>
            <person name="Kuo A."/>
            <person name="Kohler A."/>
            <person name="Nagy L.G."/>
            <person name="Floudas D."/>
            <person name="Copeland A."/>
            <person name="Barry K.W."/>
            <person name="Cichocki N."/>
            <person name="Veneault-Fourrey C."/>
            <person name="LaButti K."/>
            <person name="Lindquist E.A."/>
            <person name="Lipzen A."/>
            <person name="Lundell T."/>
            <person name="Morin E."/>
            <person name="Murat C."/>
            <person name="Sun H."/>
            <person name="Tunlid A."/>
            <person name="Henrissat B."/>
            <person name="Grigoriev I.V."/>
            <person name="Hibbett D.S."/>
            <person name="Martin F."/>
            <person name="Nordberg H.P."/>
            <person name="Cantor M.N."/>
            <person name="Hua S.X."/>
        </authorList>
    </citation>
    <scope>NUCLEOTIDE SEQUENCE [LARGE SCALE GENOMIC DNA]</scope>
    <source>
        <strain evidence="1 2">Foug A</strain>
    </source>
</reference>
<evidence type="ECO:0000313" key="1">
    <source>
        <dbReference type="EMBL" id="KIM52678.1"/>
    </source>
</evidence>
<dbReference type="Proteomes" id="UP000053989">
    <property type="component" value="Unassembled WGS sequence"/>
</dbReference>
<proteinExistence type="predicted"/>
<dbReference type="AlphaFoldDB" id="A0A0C2YSI2"/>
<dbReference type="STRING" id="1036808.A0A0C2YSI2"/>
<name>A0A0C2YSI2_9AGAM</name>
<feature type="non-terminal residue" evidence="1">
    <location>
        <position position="1"/>
    </location>
</feature>
<accession>A0A0C2YSI2</accession>
<evidence type="ECO:0000313" key="2">
    <source>
        <dbReference type="Proteomes" id="UP000053989"/>
    </source>
</evidence>
<dbReference type="EMBL" id="KN822203">
    <property type="protein sequence ID" value="KIM52678.1"/>
    <property type="molecule type" value="Genomic_DNA"/>
</dbReference>
<evidence type="ECO:0008006" key="3">
    <source>
        <dbReference type="Google" id="ProtNLM"/>
    </source>
</evidence>
<dbReference type="HOGENOM" id="CLU_105139_0_0_1"/>
<organism evidence="1 2">
    <name type="scientific">Scleroderma citrinum Foug A</name>
    <dbReference type="NCBI Taxonomy" id="1036808"/>
    <lineage>
        <taxon>Eukaryota</taxon>
        <taxon>Fungi</taxon>
        <taxon>Dikarya</taxon>
        <taxon>Basidiomycota</taxon>
        <taxon>Agaricomycotina</taxon>
        <taxon>Agaricomycetes</taxon>
        <taxon>Agaricomycetidae</taxon>
        <taxon>Boletales</taxon>
        <taxon>Sclerodermatineae</taxon>
        <taxon>Sclerodermataceae</taxon>
        <taxon>Scleroderma</taxon>
    </lineage>
</organism>
<sequence length="204" mass="23546">AMQCYGQCIREQVGEEPFGPLGPEVKAMSLPKPGKYGGQDDIEKFNDWLTQLLKYFRTFKVTGYRCDADCVLYTGLYLEGIAAEWYDQEVESPDRRINYWSFEDLICGLFKRFIHEAMAQQAATNYDRTQYSTEKGALAFFNDMKWCAHCMVEPPDDYLFRRKFIGGLLHSIVKTVLEARGITAEHSTMDEILDKVKRMEGAKK</sequence>